<sequence length="136" mass="15115">MTGHLTSLRCWDEPLLMLNTITSPRQRGFLLSGTPNLRALGPGIVYVVNMASPLDFKRLELDSNTPIGPIFPANERCGIYVIEFDNGTKYVGQSIDVVKRFRNHTHGSNHHESWGDVVALSFAPAPSLELDILKNK</sequence>
<evidence type="ECO:0000313" key="2">
    <source>
        <dbReference type="EMBL" id="ACP32495.1"/>
    </source>
</evidence>
<gene>
    <name evidence="2" type="ordered locus">cauri_0898</name>
</gene>
<dbReference type="OrthoDB" id="4865220at2"/>
<name>C3PF91_CORA7</name>
<dbReference type="CDD" id="cd00719">
    <property type="entry name" value="GIY-YIG_SF"/>
    <property type="match status" value="1"/>
</dbReference>
<dbReference type="GeneID" id="31923522"/>
<accession>C3PF91</accession>
<dbReference type="EMBL" id="CP001601">
    <property type="protein sequence ID" value="ACP32495.1"/>
    <property type="molecule type" value="Genomic_DNA"/>
</dbReference>
<dbReference type="Pfam" id="PF01541">
    <property type="entry name" value="GIY-YIG"/>
    <property type="match status" value="1"/>
</dbReference>
<dbReference type="STRING" id="548476.cauri_0898"/>
<keyword evidence="3" id="KW-1185">Reference proteome</keyword>
<dbReference type="KEGG" id="car:cauri_0898"/>
<dbReference type="Proteomes" id="UP000002077">
    <property type="component" value="Chromosome"/>
</dbReference>
<dbReference type="SUPFAM" id="SSF82771">
    <property type="entry name" value="GIY-YIG endonuclease"/>
    <property type="match status" value="1"/>
</dbReference>
<evidence type="ECO:0000259" key="1">
    <source>
        <dbReference type="Pfam" id="PF01541"/>
    </source>
</evidence>
<evidence type="ECO:0000313" key="3">
    <source>
        <dbReference type="Proteomes" id="UP000002077"/>
    </source>
</evidence>
<protein>
    <recommendedName>
        <fullName evidence="1">GIY-YIG domain-containing protein</fullName>
    </recommendedName>
</protein>
<dbReference type="HOGENOM" id="CLU_1871921_0_0_11"/>
<dbReference type="AlphaFoldDB" id="C3PF91"/>
<feature type="domain" description="GIY-YIG" evidence="1">
    <location>
        <begin position="77"/>
        <end position="112"/>
    </location>
</feature>
<organism evidence="2 3">
    <name type="scientific">Corynebacterium aurimucosum (strain ATCC 700975 / DSM 44827 / CIP 107346 / CN-1)</name>
    <name type="common">Corynebacterium nigricans</name>
    <dbReference type="NCBI Taxonomy" id="548476"/>
    <lineage>
        <taxon>Bacteria</taxon>
        <taxon>Bacillati</taxon>
        <taxon>Actinomycetota</taxon>
        <taxon>Actinomycetes</taxon>
        <taxon>Mycobacteriales</taxon>
        <taxon>Corynebacteriaceae</taxon>
        <taxon>Corynebacterium</taxon>
    </lineage>
</organism>
<dbReference type="RefSeq" id="WP_010187447.1">
    <property type="nucleotide sequence ID" value="NC_012590.1"/>
</dbReference>
<reference evidence="2 3" key="1">
    <citation type="journal article" date="2010" name="BMC Genomics">
        <title>Complete genome sequence and lifestyle of black-pigmented Corynebacterium aurimucosum ATCC 700975 (formerly C. nigricans CN-1) isolated from a vaginal swab of a woman with spontaneous abortion.</title>
        <authorList>
            <person name="Trost E."/>
            <person name="Gotker S."/>
            <person name="Schneider J."/>
            <person name="Schneiker-Bekel S."/>
            <person name="Szczepanowski R."/>
            <person name="Tilker A."/>
            <person name="Viehoever P."/>
            <person name="Arnold W."/>
            <person name="Bekel T."/>
            <person name="Blom J."/>
            <person name="Gartemann K.H."/>
            <person name="Linke B."/>
            <person name="Goesmann A."/>
            <person name="Puhler A."/>
            <person name="Shukla S.K."/>
            <person name="Tauch A."/>
        </authorList>
    </citation>
    <scope>NUCLEOTIDE SEQUENCE [LARGE SCALE GENOMIC DNA]</scope>
    <source>
        <strain evidence="3">ATCC 700975 / DSM 44827 / CIP 107346 / CN-1</strain>
    </source>
</reference>
<dbReference type="InterPro" id="IPR000305">
    <property type="entry name" value="GIY-YIG_endonuc"/>
</dbReference>
<dbReference type="InterPro" id="IPR035901">
    <property type="entry name" value="GIY-YIG_endonuc_sf"/>
</dbReference>
<proteinExistence type="predicted"/>